<comment type="caution">
    <text evidence="2">The sequence shown here is derived from an EMBL/GenBank/DDBJ whole genome shotgun (WGS) entry which is preliminary data.</text>
</comment>
<accession>A0A7J7N2E5</accession>
<dbReference type="PROSITE" id="PS00061">
    <property type="entry name" value="ADH_SHORT"/>
    <property type="match status" value="1"/>
</dbReference>
<keyword evidence="3" id="KW-1185">Reference proteome</keyword>
<dbReference type="EMBL" id="JACGCM010001136">
    <property type="protein sequence ID" value="KAF6161224.1"/>
    <property type="molecule type" value="Genomic_DNA"/>
</dbReference>
<dbReference type="PANTHER" id="PTHR42820">
    <property type="entry name" value="SHORT-CHAIN DEHYDROGENASE REDUCTASE"/>
    <property type="match status" value="1"/>
</dbReference>
<proteinExistence type="inferred from homology"/>
<evidence type="ECO:0000256" key="1">
    <source>
        <dbReference type="ARBA" id="ARBA00006484"/>
    </source>
</evidence>
<dbReference type="PRINTS" id="PR00081">
    <property type="entry name" value="GDHRDH"/>
</dbReference>
<evidence type="ECO:0000313" key="2">
    <source>
        <dbReference type="EMBL" id="KAF6161224.1"/>
    </source>
</evidence>
<dbReference type="InterPro" id="IPR020904">
    <property type="entry name" value="Sc_DH/Rdtase_CS"/>
</dbReference>
<sequence length="183" mass="19365">MIDLTAQKYGRIDIMFSNAGILNPDQTVLDIDLLKFDHLININMQGMAICVKHAAKAMVSCGVRGSIVCTASAAASIGSERHVDYTMSKHAVLGLMRSASVQLGKYGIRVNCVSPSAVGTPFMCDAYGMDAKGIETRFSSACSLKGVALNVKHVADAVSSESTFVSGHNLAVDGCFRIFALAL</sequence>
<comment type="similarity">
    <text evidence="1">Belongs to the short-chain dehydrogenases/reductases (SDR) family.</text>
</comment>
<dbReference type="PANTHER" id="PTHR42820:SF21">
    <property type="entry name" value="SHORT-CHAIN DEHYDROGENASE REDUCTASE 3B-LIKE"/>
    <property type="match status" value="1"/>
</dbReference>
<dbReference type="Gene3D" id="3.40.50.720">
    <property type="entry name" value="NAD(P)-binding Rossmann-like Domain"/>
    <property type="match status" value="1"/>
</dbReference>
<evidence type="ECO:0000313" key="3">
    <source>
        <dbReference type="Proteomes" id="UP000541444"/>
    </source>
</evidence>
<name>A0A7J7N2E5_9MAGN</name>
<dbReference type="InterPro" id="IPR036291">
    <property type="entry name" value="NAD(P)-bd_dom_sf"/>
</dbReference>
<dbReference type="SUPFAM" id="SSF51735">
    <property type="entry name" value="NAD(P)-binding Rossmann-fold domains"/>
    <property type="match status" value="1"/>
</dbReference>
<dbReference type="Proteomes" id="UP000541444">
    <property type="component" value="Unassembled WGS sequence"/>
</dbReference>
<reference evidence="2 3" key="1">
    <citation type="journal article" date="2020" name="IScience">
        <title>Genome Sequencing of the Endangered Kingdonia uniflora (Circaeasteraceae, Ranunculales) Reveals Potential Mechanisms of Evolutionary Specialization.</title>
        <authorList>
            <person name="Sun Y."/>
            <person name="Deng T."/>
            <person name="Zhang A."/>
            <person name="Moore M.J."/>
            <person name="Landis J.B."/>
            <person name="Lin N."/>
            <person name="Zhang H."/>
            <person name="Zhang X."/>
            <person name="Huang J."/>
            <person name="Zhang X."/>
            <person name="Sun H."/>
            <person name="Wang H."/>
        </authorList>
    </citation>
    <scope>NUCLEOTIDE SEQUENCE [LARGE SCALE GENOMIC DNA]</scope>
    <source>
        <strain evidence="2">TB1705</strain>
        <tissue evidence="2">Leaf</tissue>
    </source>
</reference>
<dbReference type="AlphaFoldDB" id="A0A7J7N2E5"/>
<dbReference type="Pfam" id="PF13561">
    <property type="entry name" value="adh_short_C2"/>
    <property type="match status" value="1"/>
</dbReference>
<protein>
    <submittedName>
        <fullName evidence="2">Uncharacterized protein</fullName>
    </submittedName>
</protein>
<dbReference type="InterPro" id="IPR002347">
    <property type="entry name" value="SDR_fam"/>
</dbReference>
<dbReference type="PRINTS" id="PR00080">
    <property type="entry name" value="SDRFAMILY"/>
</dbReference>
<dbReference type="OrthoDB" id="294295at2759"/>
<gene>
    <name evidence="2" type="ORF">GIB67_014670</name>
</gene>
<organism evidence="2 3">
    <name type="scientific">Kingdonia uniflora</name>
    <dbReference type="NCBI Taxonomy" id="39325"/>
    <lineage>
        <taxon>Eukaryota</taxon>
        <taxon>Viridiplantae</taxon>
        <taxon>Streptophyta</taxon>
        <taxon>Embryophyta</taxon>
        <taxon>Tracheophyta</taxon>
        <taxon>Spermatophyta</taxon>
        <taxon>Magnoliopsida</taxon>
        <taxon>Ranunculales</taxon>
        <taxon>Circaeasteraceae</taxon>
        <taxon>Kingdonia</taxon>
    </lineage>
</organism>